<dbReference type="AlphaFoldDB" id="A0A0B7IW79"/>
<dbReference type="GO" id="GO:0006310">
    <property type="term" value="P:DNA recombination"/>
    <property type="evidence" value="ECO:0007669"/>
    <property type="project" value="UniProtKB-KW"/>
</dbReference>
<accession>A0A0B7IW79</accession>
<dbReference type="Gene3D" id="1.10.443.10">
    <property type="entry name" value="Intergrase catalytic core"/>
    <property type="match status" value="1"/>
</dbReference>
<keyword evidence="7" id="KW-1185">Reference proteome</keyword>
<dbReference type="OrthoDB" id="102994at2"/>
<dbReference type="EMBL" id="LN794158">
    <property type="protein sequence ID" value="CEN56486.1"/>
    <property type="molecule type" value="Genomic_DNA"/>
</dbReference>
<dbReference type="PROSITE" id="PS51898">
    <property type="entry name" value="TYR_RECOMBINASE"/>
    <property type="match status" value="1"/>
</dbReference>
<dbReference type="Proteomes" id="UP000056322">
    <property type="component" value="Chromosome 1"/>
</dbReference>
<dbReference type="STRING" id="1581680.BN1209_1449"/>
<evidence type="ECO:0000256" key="4">
    <source>
        <dbReference type="ARBA" id="ARBA00023172"/>
    </source>
</evidence>
<dbReference type="InterPro" id="IPR011010">
    <property type="entry name" value="DNA_brk_join_enz"/>
</dbReference>
<dbReference type="InterPro" id="IPR002104">
    <property type="entry name" value="Integrase_catalytic"/>
</dbReference>
<organism evidence="6 7">
    <name type="scientific">Candidatus Methylopumilus turicensis</name>
    <dbReference type="NCBI Taxonomy" id="1581680"/>
    <lineage>
        <taxon>Bacteria</taxon>
        <taxon>Pseudomonadati</taxon>
        <taxon>Pseudomonadota</taxon>
        <taxon>Betaproteobacteria</taxon>
        <taxon>Nitrosomonadales</taxon>
        <taxon>Methylophilaceae</taxon>
        <taxon>Candidatus Methylopumilus</taxon>
    </lineage>
</organism>
<dbReference type="PANTHER" id="PTHR30349">
    <property type="entry name" value="PHAGE INTEGRASE-RELATED"/>
    <property type="match status" value="1"/>
</dbReference>
<proteinExistence type="inferred from homology"/>
<keyword evidence="2" id="KW-0229">DNA integration</keyword>
<name>A0A0B7IW79_9PROT</name>
<evidence type="ECO:0000259" key="5">
    <source>
        <dbReference type="PROSITE" id="PS51898"/>
    </source>
</evidence>
<evidence type="ECO:0000256" key="2">
    <source>
        <dbReference type="ARBA" id="ARBA00022908"/>
    </source>
</evidence>
<dbReference type="InterPro" id="IPR010998">
    <property type="entry name" value="Integrase_recombinase_N"/>
</dbReference>
<keyword evidence="3" id="KW-0238">DNA-binding</keyword>
<dbReference type="HOGENOM" id="CLU_045967_0_0_4"/>
<dbReference type="GO" id="GO:0015074">
    <property type="term" value="P:DNA integration"/>
    <property type="evidence" value="ECO:0007669"/>
    <property type="project" value="UniProtKB-KW"/>
</dbReference>
<dbReference type="KEGG" id="mbac:BN1209_1449"/>
<evidence type="ECO:0000313" key="7">
    <source>
        <dbReference type="Proteomes" id="UP000056322"/>
    </source>
</evidence>
<gene>
    <name evidence="6" type="ORF">BN1209_1449</name>
</gene>
<keyword evidence="4" id="KW-0233">DNA recombination</keyword>
<dbReference type="SUPFAM" id="SSF56349">
    <property type="entry name" value="DNA breaking-rejoining enzymes"/>
    <property type="match status" value="1"/>
</dbReference>
<feature type="domain" description="Tyr recombinase" evidence="5">
    <location>
        <begin position="185"/>
        <end position="394"/>
    </location>
</feature>
<dbReference type="GO" id="GO:0003677">
    <property type="term" value="F:DNA binding"/>
    <property type="evidence" value="ECO:0007669"/>
    <property type="project" value="UniProtKB-KW"/>
</dbReference>
<reference evidence="7" key="1">
    <citation type="submission" date="2014-12" db="EMBL/GenBank/DDBJ databases">
        <authorList>
            <person name="Salcher M.M."/>
        </authorList>
    </citation>
    <scope>NUCLEOTIDE SEQUENCE [LARGE SCALE GENOMIC DNA]</scope>
    <source>
        <strain evidence="7">MMS-10A-171</strain>
    </source>
</reference>
<comment type="similarity">
    <text evidence="1">Belongs to the 'phage' integrase family.</text>
</comment>
<evidence type="ECO:0000256" key="1">
    <source>
        <dbReference type="ARBA" id="ARBA00008857"/>
    </source>
</evidence>
<dbReference type="InterPro" id="IPR050090">
    <property type="entry name" value="Tyrosine_recombinase_XerCD"/>
</dbReference>
<evidence type="ECO:0000313" key="6">
    <source>
        <dbReference type="EMBL" id="CEN56486.1"/>
    </source>
</evidence>
<protein>
    <submittedName>
        <fullName evidence="6">Phage integrase family protein</fullName>
    </submittedName>
</protein>
<sequence>MGKPLAETTHVLMNRELVLYKSPRSEVWQCRYKVDHKWLRASTREYKFDLACAKAKELLIEAEIRKRSNIPVVTRRFKDIAILAVDRMQQEKRAGTGKVIYTDYMIVIEKYLIPFFGSRMITNINYQAIDEFDEWRLANMKKPPTQSTLMTHNAALNRVLDEAVMRGYLNDVTRPKLEAKGKSGDRRPAFDLEEVKRLIRAFVGWPERGKTAHLIDCRFLLRDYVFCLLDTGARPGIELFGIKWRQIEFAVDFTSVVLRVSGKTGARQILGMERTVNSIRAIALRNYTVNTNDALINLTKTSNDFIFRTPDKTNPIGSFQRTFSIFLKENDLLVDPKTEQNRVFYSLRHTYATLALTNDNVPIHTLARQMGTSVLMIEKHYSHLSVIQAIDQLRGTKTKGLLDQQD</sequence>
<evidence type="ECO:0000256" key="3">
    <source>
        <dbReference type="ARBA" id="ARBA00023125"/>
    </source>
</evidence>
<dbReference type="PANTHER" id="PTHR30349:SF41">
    <property type="entry name" value="INTEGRASE_RECOMBINASE PROTEIN MJ0367-RELATED"/>
    <property type="match status" value="1"/>
</dbReference>
<dbReference type="InterPro" id="IPR013762">
    <property type="entry name" value="Integrase-like_cat_sf"/>
</dbReference>
<dbReference type="Gene3D" id="1.10.150.130">
    <property type="match status" value="1"/>
</dbReference>